<proteinExistence type="predicted"/>
<dbReference type="PROSITE" id="PS51257">
    <property type="entry name" value="PROKAR_LIPOPROTEIN"/>
    <property type="match status" value="1"/>
</dbReference>
<reference evidence="2 3" key="1">
    <citation type="submission" date="2018-05" db="EMBL/GenBank/DDBJ databases">
        <title>Lujinxingia marina gen. nov. sp. nov., a new facultative anaerobic member of the class Deltaproteobacteria, and proposal of Lujinxingaceae fam. nov.</title>
        <authorList>
            <person name="Li C.-M."/>
        </authorList>
    </citation>
    <scope>NUCLEOTIDE SEQUENCE [LARGE SCALE GENOMIC DNA]</scope>
    <source>
        <strain evidence="2 3">B210</strain>
    </source>
</reference>
<dbReference type="RefSeq" id="WP_111728179.1">
    <property type="nucleotide sequence ID" value="NZ_QHKO01000001.1"/>
</dbReference>
<gene>
    <name evidence="2" type="ORF">DL240_01995</name>
</gene>
<protein>
    <submittedName>
        <fullName evidence="2">Uncharacterized protein</fullName>
    </submittedName>
</protein>
<dbReference type="EMBL" id="QHKO01000001">
    <property type="protein sequence ID" value="RAL25007.1"/>
    <property type="molecule type" value="Genomic_DNA"/>
</dbReference>
<feature type="signal peptide" evidence="1">
    <location>
        <begin position="1"/>
        <end position="23"/>
    </location>
</feature>
<sequence length="280" mass="30453">MLVRTPSALILLTMMLPAALLSAGCSDTASDEARTIKELEARAQSRPRQVELSLGYLHHHGPDWPVDNVRIGGPQGQEAELSRLLVVTSAVEFHLCAPTNTLGAWLYEQAIPTAAAHVPSSANRLGTPYVEDLLGPARATRMVGGVAPPVGDYCEMHVLLTPADDDIINLTDVPTSELEGHTALIEGRWRPTSDSDWQGFRWTYARHRIASTPLFNPKDGSAPLALTSPEQTALLLVDKTLTTDDLQAATWSADGPDFAPVLDRIIHAIRLYRFDRPSSP</sequence>
<accession>A0A328C8R6</accession>
<dbReference type="AlphaFoldDB" id="A0A328C8R6"/>
<name>A0A328C8R6_9DELT</name>
<keyword evidence="1" id="KW-0732">Signal</keyword>
<dbReference type="OrthoDB" id="5496943at2"/>
<evidence type="ECO:0000313" key="2">
    <source>
        <dbReference type="EMBL" id="RAL25007.1"/>
    </source>
</evidence>
<dbReference type="Proteomes" id="UP000249169">
    <property type="component" value="Unassembled WGS sequence"/>
</dbReference>
<evidence type="ECO:0000256" key="1">
    <source>
        <dbReference type="SAM" id="SignalP"/>
    </source>
</evidence>
<comment type="caution">
    <text evidence="2">The sequence shown here is derived from an EMBL/GenBank/DDBJ whole genome shotgun (WGS) entry which is preliminary data.</text>
</comment>
<feature type="chain" id="PRO_5016450211" evidence="1">
    <location>
        <begin position="24"/>
        <end position="280"/>
    </location>
</feature>
<organism evidence="2 3">
    <name type="scientific">Lujinxingia litoralis</name>
    <dbReference type="NCBI Taxonomy" id="2211119"/>
    <lineage>
        <taxon>Bacteria</taxon>
        <taxon>Deltaproteobacteria</taxon>
        <taxon>Bradymonadales</taxon>
        <taxon>Lujinxingiaceae</taxon>
        <taxon>Lujinxingia</taxon>
    </lineage>
</organism>
<evidence type="ECO:0000313" key="3">
    <source>
        <dbReference type="Proteomes" id="UP000249169"/>
    </source>
</evidence>
<keyword evidence="3" id="KW-1185">Reference proteome</keyword>